<proteinExistence type="predicted"/>
<keyword evidence="2" id="KW-1185">Reference proteome</keyword>
<accession>A0ABW0X5S6</accession>
<name>A0ABW0X5S6_9ACTN</name>
<dbReference type="RefSeq" id="WP_380226222.1">
    <property type="nucleotide sequence ID" value="NZ_JBHSOF010000018.1"/>
</dbReference>
<evidence type="ECO:0000313" key="2">
    <source>
        <dbReference type="Proteomes" id="UP001595975"/>
    </source>
</evidence>
<organism evidence="1 2">
    <name type="scientific">Kitasatospora misakiensis</name>
    <dbReference type="NCBI Taxonomy" id="67330"/>
    <lineage>
        <taxon>Bacteria</taxon>
        <taxon>Bacillati</taxon>
        <taxon>Actinomycetota</taxon>
        <taxon>Actinomycetes</taxon>
        <taxon>Kitasatosporales</taxon>
        <taxon>Streptomycetaceae</taxon>
        <taxon>Kitasatospora</taxon>
    </lineage>
</organism>
<comment type="caution">
    <text evidence="1">The sequence shown here is derived from an EMBL/GenBank/DDBJ whole genome shotgun (WGS) entry which is preliminary data.</text>
</comment>
<sequence length="68" mass="7620">MTRPARIQLPAKLHGYGVRWDPVARCYRVRNESAGEWLLDNSGVLAGFSSFSAAEAAWRAFEPRRKAA</sequence>
<protein>
    <submittedName>
        <fullName evidence="1">Uncharacterized protein</fullName>
    </submittedName>
</protein>
<dbReference type="EMBL" id="JBHSOF010000018">
    <property type="protein sequence ID" value="MFC5664524.1"/>
    <property type="molecule type" value="Genomic_DNA"/>
</dbReference>
<gene>
    <name evidence="1" type="ORF">ACFP3U_16210</name>
</gene>
<reference evidence="2" key="1">
    <citation type="journal article" date="2019" name="Int. J. Syst. Evol. Microbiol.">
        <title>The Global Catalogue of Microorganisms (GCM) 10K type strain sequencing project: providing services to taxonomists for standard genome sequencing and annotation.</title>
        <authorList>
            <consortium name="The Broad Institute Genomics Platform"/>
            <consortium name="The Broad Institute Genome Sequencing Center for Infectious Disease"/>
            <person name="Wu L."/>
            <person name="Ma J."/>
        </authorList>
    </citation>
    <scope>NUCLEOTIDE SEQUENCE [LARGE SCALE GENOMIC DNA]</scope>
    <source>
        <strain evidence="2">CGMCC 4.1437</strain>
    </source>
</reference>
<evidence type="ECO:0000313" key="1">
    <source>
        <dbReference type="EMBL" id="MFC5664524.1"/>
    </source>
</evidence>
<dbReference type="Proteomes" id="UP001595975">
    <property type="component" value="Unassembled WGS sequence"/>
</dbReference>